<keyword evidence="3" id="KW-1185">Reference proteome</keyword>
<evidence type="ECO:0000256" key="1">
    <source>
        <dbReference type="ARBA" id="ARBA00023172"/>
    </source>
</evidence>
<dbReference type="SUPFAM" id="SSF56349">
    <property type="entry name" value="DNA breaking-rejoining enzymes"/>
    <property type="match status" value="1"/>
</dbReference>
<organism evidence="2 3">
    <name type="scientific">Herbiconiux daphne</name>
    <dbReference type="NCBI Taxonomy" id="2970914"/>
    <lineage>
        <taxon>Bacteria</taxon>
        <taxon>Bacillati</taxon>
        <taxon>Actinomycetota</taxon>
        <taxon>Actinomycetes</taxon>
        <taxon>Micrococcales</taxon>
        <taxon>Microbacteriaceae</taxon>
        <taxon>Herbiconiux</taxon>
    </lineage>
</organism>
<reference evidence="2" key="1">
    <citation type="submission" date="2022-08" db="EMBL/GenBank/DDBJ databases">
        <authorList>
            <person name="Deng Y."/>
            <person name="Han X.-F."/>
            <person name="Zhang Y.-Q."/>
        </authorList>
    </citation>
    <scope>NUCLEOTIDE SEQUENCE</scope>
    <source>
        <strain evidence="2">CPCC 203386</strain>
    </source>
</reference>
<proteinExistence type="predicted"/>
<dbReference type="InterPro" id="IPR011010">
    <property type="entry name" value="DNA_brk_join_enz"/>
</dbReference>
<evidence type="ECO:0000313" key="3">
    <source>
        <dbReference type="Proteomes" id="UP001165586"/>
    </source>
</evidence>
<feature type="non-terminal residue" evidence="2">
    <location>
        <position position="1"/>
    </location>
</feature>
<dbReference type="Gene3D" id="1.10.443.10">
    <property type="entry name" value="Intergrase catalytic core"/>
    <property type="match status" value="1"/>
</dbReference>
<name>A0ABT2H9J2_9MICO</name>
<gene>
    <name evidence="2" type="ORF">N1032_23180</name>
</gene>
<dbReference type="RefSeq" id="WP_259542696.1">
    <property type="nucleotide sequence ID" value="NZ_JANLCJ010000090.1"/>
</dbReference>
<dbReference type="CDD" id="cd00397">
    <property type="entry name" value="DNA_BRE_C"/>
    <property type="match status" value="1"/>
</dbReference>
<comment type="caution">
    <text evidence="2">The sequence shown here is derived from an EMBL/GenBank/DDBJ whole genome shotgun (WGS) entry which is preliminary data.</text>
</comment>
<sequence>IGRLLLMPKFINTQDTANKPLNPQEFARVKSLNDPLIGLIVINAWRRSEISQAIINDDGTDYAHFIPKYQNKLKHFLMTKAERDFLDRISDEIVKTTKRTRKALNQALNRHFVKISDIAGVRLTPHIIRATAATMHDYLGASHKVVSKIMNHTNPLTTYKYIQPQEFQVFEAKEIIAEMNTFEGMTIQE</sequence>
<protein>
    <submittedName>
        <fullName evidence="2">Site-specific integrase</fullName>
    </submittedName>
</protein>
<dbReference type="Proteomes" id="UP001165586">
    <property type="component" value="Unassembled WGS sequence"/>
</dbReference>
<dbReference type="InterPro" id="IPR013762">
    <property type="entry name" value="Integrase-like_cat_sf"/>
</dbReference>
<accession>A0ABT2H9J2</accession>
<evidence type="ECO:0000313" key="2">
    <source>
        <dbReference type="EMBL" id="MCS5736636.1"/>
    </source>
</evidence>
<keyword evidence="1" id="KW-0233">DNA recombination</keyword>
<dbReference type="EMBL" id="JANLCJ010000090">
    <property type="protein sequence ID" value="MCS5736636.1"/>
    <property type="molecule type" value="Genomic_DNA"/>
</dbReference>